<dbReference type="PANTHER" id="PTHR21248">
    <property type="entry name" value="CARDIOLIPIN SYNTHASE"/>
    <property type="match status" value="1"/>
</dbReference>
<evidence type="ECO:0000256" key="4">
    <source>
        <dbReference type="ARBA" id="ARBA00022692"/>
    </source>
</evidence>
<protein>
    <recommendedName>
        <fullName evidence="8">Cardiolipin synthase</fullName>
        <ecNumber evidence="8">2.7.8.-</ecNumber>
    </recommendedName>
</protein>
<reference evidence="11 12" key="1">
    <citation type="submission" date="2020-08" db="EMBL/GenBank/DDBJ databases">
        <title>Novel species isolated from subtropical streams in China.</title>
        <authorList>
            <person name="Lu H."/>
        </authorList>
    </citation>
    <scope>NUCLEOTIDE SEQUENCE [LARGE SCALE GENOMIC DNA]</scope>
    <source>
        <strain evidence="11 12">KACC 16656</strain>
    </source>
</reference>
<organism evidence="11 12">
    <name type="scientific">Undibacterium seohonense</name>
    <dbReference type="NCBI Taxonomy" id="1344950"/>
    <lineage>
        <taxon>Bacteria</taxon>
        <taxon>Pseudomonadati</taxon>
        <taxon>Pseudomonadota</taxon>
        <taxon>Betaproteobacteria</taxon>
        <taxon>Burkholderiales</taxon>
        <taxon>Oxalobacteraceae</taxon>
        <taxon>Undibacterium</taxon>
    </lineage>
</organism>
<keyword evidence="3" id="KW-0808">Transferase</keyword>
<evidence type="ECO:0000256" key="3">
    <source>
        <dbReference type="ARBA" id="ARBA00022679"/>
    </source>
</evidence>
<evidence type="ECO:0000313" key="12">
    <source>
        <dbReference type="Proteomes" id="UP000648257"/>
    </source>
</evidence>
<dbReference type="Proteomes" id="UP000648257">
    <property type="component" value="Unassembled WGS sequence"/>
</dbReference>
<feature type="domain" description="PLD phosphodiesterase" evidence="10">
    <location>
        <begin position="430"/>
        <end position="457"/>
    </location>
</feature>
<feature type="region of interest" description="Disordered" evidence="9">
    <location>
        <begin position="55"/>
        <end position="79"/>
    </location>
</feature>
<dbReference type="InterPro" id="IPR001736">
    <property type="entry name" value="PLipase_D/transphosphatidylase"/>
</dbReference>
<dbReference type="RefSeq" id="WP_186921628.1">
    <property type="nucleotide sequence ID" value="NZ_JACOFW010000003.1"/>
</dbReference>
<feature type="domain" description="PLD phosphodiesterase" evidence="10">
    <location>
        <begin position="244"/>
        <end position="271"/>
    </location>
</feature>
<dbReference type="NCBIfam" id="TIGR04265">
    <property type="entry name" value="bac_cardiolipin"/>
    <property type="match status" value="1"/>
</dbReference>
<dbReference type="InterPro" id="IPR025202">
    <property type="entry name" value="PLD-like_dom"/>
</dbReference>
<keyword evidence="7" id="KW-0472">Membrane</keyword>
<accession>A0ABR6X0U7</accession>
<keyword evidence="5" id="KW-0677">Repeat</keyword>
<dbReference type="EMBL" id="JACOFW010000003">
    <property type="protein sequence ID" value="MBC3806537.1"/>
    <property type="molecule type" value="Genomic_DNA"/>
</dbReference>
<proteinExistence type="predicted"/>
<evidence type="ECO:0000256" key="8">
    <source>
        <dbReference type="NCBIfam" id="TIGR04265"/>
    </source>
</evidence>
<evidence type="ECO:0000256" key="5">
    <source>
        <dbReference type="ARBA" id="ARBA00022737"/>
    </source>
</evidence>
<keyword evidence="6" id="KW-1133">Transmembrane helix</keyword>
<keyword evidence="4" id="KW-0812">Transmembrane</keyword>
<sequence>MQYSDKPPGSQSWNHSNNVDKQSLTKATPLAKLGSYCIVASCCSCSVLTPHAQELTPESKTASMPSNRTDDDHDRSASVRVGNLTPDASQADLMVRNAQGQLTTKASAVLLKKRWRGAYQDLRTLAILEQTVTGNPLIDGNQITLLHDGPQTMAAMIAAIKTAKKHIHLETYIFDQDPLGDGFAKLLMERQAAGVQVRIIYDSVGTLGTPQAFFDALSASGIELLAFHPFNPVRALSEAVPWSPNQRDHRKLLVVDGQIAFTGGINISNSYATSSLFRSKQRGNPAVGWRDTHIQMVGPAVAAIQWVFLDTWLEEKKLDFADLPVADFFPLLPQRGTHLVRVLASGPQDNQDIYQAYLVALNQAQHRIHITCAYFVPDKAILAALGAAVKRGVDVRLILPGVNDNDLVSQASKSYFAEMLEQGVQLFQLKVAVLHAKTAVIDGQWSTVGSTNIDTRSFLHNREINVVIYSPAFGQEMESAFAEDLRSSIPVSQESWAQRSLLDRIKQWFARRLAYWL</sequence>
<dbReference type="PROSITE" id="PS50035">
    <property type="entry name" value="PLD"/>
    <property type="match status" value="2"/>
</dbReference>
<dbReference type="SMART" id="SM00155">
    <property type="entry name" value="PLDc"/>
    <property type="match status" value="2"/>
</dbReference>
<comment type="subcellular location">
    <subcellularLocation>
        <location evidence="1">Cell membrane</location>
    </subcellularLocation>
</comment>
<evidence type="ECO:0000256" key="6">
    <source>
        <dbReference type="ARBA" id="ARBA00022989"/>
    </source>
</evidence>
<evidence type="ECO:0000256" key="9">
    <source>
        <dbReference type="SAM" id="MobiDB-lite"/>
    </source>
</evidence>
<dbReference type="Pfam" id="PF13091">
    <property type="entry name" value="PLDc_2"/>
    <property type="match status" value="2"/>
</dbReference>
<keyword evidence="2" id="KW-1003">Cell membrane</keyword>
<dbReference type="PANTHER" id="PTHR21248:SF22">
    <property type="entry name" value="PHOSPHOLIPASE D"/>
    <property type="match status" value="1"/>
</dbReference>
<dbReference type="CDD" id="cd09110">
    <property type="entry name" value="PLDc_CLS_1"/>
    <property type="match status" value="1"/>
</dbReference>
<name>A0ABR6X0U7_9BURK</name>
<evidence type="ECO:0000313" key="11">
    <source>
        <dbReference type="EMBL" id="MBC3806537.1"/>
    </source>
</evidence>
<gene>
    <name evidence="11" type="primary">cls</name>
    <name evidence="11" type="ORF">H8K52_04125</name>
</gene>
<dbReference type="EC" id="2.7.8.-" evidence="8"/>
<evidence type="ECO:0000259" key="10">
    <source>
        <dbReference type="PROSITE" id="PS50035"/>
    </source>
</evidence>
<keyword evidence="12" id="KW-1185">Reference proteome</keyword>
<feature type="compositionally biased region" description="Polar residues" evidence="9">
    <location>
        <begin position="56"/>
        <end position="67"/>
    </location>
</feature>
<dbReference type="InterPro" id="IPR022924">
    <property type="entry name" value="Cardiolipin_synthase"/>
</dbReference>
<feature type="region of interest" description="Disordered" evidence="9">
    <location>
        <begin position="1"/>
        <end position="20"/>
    </location>
</feature>
<evidence type="ECO:0000256" key="7">
    <source>
        <dbReference type="ARBA" id="ARBA00023136"/>
    </source>
</evidence>
<dbReference type="SUPFAM" id="SSF56024">
    <property type="entry name" value="Phospholipase D/nuclease"/>
    <property type="match status" value="2"/>
</dbReference>
<dbReference type="CDD" id="cd09159">
    <property type="entry name" value="PLDc_ybhO_like_2"/>
    <property type="match status" value="1"/>
</dbReference>
<dbReference type="Gene3D" id="3.30.870.10">
    <property type="entry name" value="Endonuclease Chain A"/>
    <property type="match status" value="2"/>
</dbReference>
<feature type="compositionally biased region" description="Basic and acidic residues" evidence="9">
    <location>
        <begin position="68"/>
        <end position="77"/>
    </location>
</feature>
<evidence type="ECO:0000256" key="2">
    <source>
        <dbReference type="ARBA" id="ARBA00022475"/>
    </source>
</evidence>
<comment type="caution">
    <text evidence="11">The sequence shown here is derived from an EMBL/GenBank/DDBJ whole genome shotgun (WGS) entry which is preliminary data.</text>
</comment>
<evidence type="ECO:0000256" key="1">
    <source>
        <dbReference type="ARBA" id="ARBA00004236"/>
    </source>
</evidence>